<organism evidence="2 3">
    <name type="scientific">Nostocoides japonicum T1-X7</name>
    <dbReference type="NCBI Taxonomy" id="1194083"/>
    <lineage>
        <taxon>Bacteria</taxon>
        <taxon>Bacillati</taxon>
        <taxon>Actinomycetota</taxon>
        <taxon>Actinomycetes</taxon>
        <taxon>Micrococcales</taxon>
        <taxon>Intrasporangiaceae</taxon>
        <taxon>Nostocoides</taxon>
    </lineage>
</organism>
<gene>
    <name evidence="2" type="ORF">BN12_10044</name>
</gene>
<dbReference type="RefSeq" id="WP_048549531.1">
    <property type="nucleotide sequence ID" value="NZ_HF570958.1"/>
</dbReference>
<evidence type="ECO:0000313" key="2">
    <source>
        <dbReference type="EMBL" id="CCH75897.1"/>
    </source>
</evidence>
<proteinExistence type="predicted"/>
<evidence type="ECO:0000256" key="1">
    <source>
        <dbReference type="SAM" id="MobiDB-lite"/>
    </source>
</evidence>
<dbReference type="AlphaFoldDB" id="A0A077LTS3"/>
<name>A0A077LTS3_9MICO</name>
<sequence length="86" mass="9039">MTRRPTARALWDSIAATFRTTKPDLSDEALAGRVEEILADNGGIRCARGWASATTPSRVRPPRRASSAPDESGDSPASGSSPDDVA</sequence>
<accession>A0A077LTS3</accession>
<feature type="region of interest" description="Disordered" evidence="1">
    <location>
        <begin position="49"/>
        <end position="86"/>
    </location>
</feature>
<comment type="caution">
    <text evidence="2">The sequence shown here is derived from an EMBL/GenBank/DDBJ whole genome shotgun (WGS) entry which is preliminary data.</text>
</comment>
<dbReference type="EMBL" id="CAJB01000001">
    <property type="protein sequence ID" value="CCH75897.1"/>
    <property type="molecule type" value="Genomic_DNA"/>
</dbReference>
<protein>
    <submittedName>
        <fullName evidence="2">Uncharacterized protein</fullName>
    </submittedName>
</protein>
<reference evidence="2 3" key="1">
    <citation type="journal article" date="2013" name="ISME J.">
        <title>A metabolic model for members of the genus Tetrasphaera involved in enhanced biological phosphorus removal.</title>
        <authorList>
            <person name="Kristiansen R."/>
            <person name="Nguyen H.T.T."/>
            <person name="Saunders A.M."/>
            <person name="Nielsen J.L."/>
            <person name="Wimmer R."/>
            <person name="Le V.Q."/>
            <person name="McIlroy S.J."/>
            <person name="Petrovski S."/>
            <person name="Seviour R.J."/>
            <person name="Calteau A."/>
            <person name="Nielsen K.L."/>
            <person name="Nielsen P.H."/>
        </authorList>
    </citation>
    <scope>NUCLEOTIDE SEQUENCE [LARGE SCALE GENOMIC DNA]</scope>
    <source>
        <strain evidence="2 3">T1-X7</strain>
    </source>
</reference>
<dbReference type="Proteomes" id="UP000035721">
    <property type="component" value="Unassembled WGS sequence"/>
</dbReference>
<feature type="compositionally biased region" description="Low complexity" evidence="1">
    <location>
        <begin position="52"/>
        <end position="86"/>
    </location>
</feature>
<keyword evidence="3" id="KW-1185">Reference proteome</keyword>
<evidence type="ECO:0000313" key="3">
    <source>
        <dbReference type="Proteomes" id="UP000035721"/>
    </source>
</evidence>